<dbReference type="RefSeq" id="WP_011498491.1">
    <property type="nucleotide sequence ID" value="NC_007955.1"/>
</dbReference>
<dbReference type="InterPro" id="IPR051550">
    <property type="entry name" value="SCF-Subunits/Alg-Epimerases"/>
</dbReference>
<dbReference type="InterPro" id="IPR006626">
    <property type="entry name" value="PbH1"/>
</dbReference>
<dbReference type="AlphaFoldDB" id="Q12YZ7"/>
<dbReference type="PANTHER" id="PTHR22990:SF15">
    <property type="entry name" value="F-BOX ONLY PROTEIN 10"/>
    <property type="match status" value="1"/>
</dbReference>
<evidence type="ECO:0000313" key="6">
    <source>
        <dbReference type="EMBL" id="ABE51329.1"/>
    </source>
</evidence>
<keyword evidence="7" id="KW-1185">Reference proteome</keyword>
<dbReference type="KEGG" id="mbu:Mbur_0333"/>
<dbReference type="SMART" id="SM00710">
    <property type="entry name" value="PbH1"/>
    <property type="match status" value="4"/>
</dbReference>
<dbReference type="STRING" id="259564.Mbur_0333"/>
<evidence type="ECO:0000256" key="2">
    <source>
        <dbReference type="ARBA" id="ARBA00022737"/>
    </source>
</evidence>
<dbReference type="InterPro" id="IPR012334">
    <property type="entry name" value="Pectin_lyas_fold"/>
</dbReference>
<dbReference type="NCBIfam" id="TIGR03024">
    <property type="entry name" value="arch_PEF_CTERM"/>
    <property type="match status" value="1"/>
</dbReference>
<dbReference type="Proteomes" id="UP000001979">
    <property type="component" value="Chromosome"/>
</dbReference>
<dbReference type="InterPro" id="IPR017474">
    <property type="entry name" value="PEF_CTERM_C"/>
</dbReference>
<reference evidence="7" key="1">
    <citation type="journal article" date="2009" name="ISME J.">
        <title>The genome sequence of the psychrophilic archaeon, Methanococcoides burtonii: the role of genome evolution in cold adaptation.</title>
        <authorList>
            <person name="Allen M.A."/>
            <person name="Lauro F.M."/>
            <person name="Williams T.J."/>
            <person name="Burg D."/>
            <person name="Siddiqui K.S."/>
            <person name="De Francisci D."/>
            <person name="Chong K.W."/>
            <person name="Pilak O."/>
            <person name="Chew H.H."/>
            <person name="De Maere M.Z."/>
            <person name="Ting L."/>
            <person name="Katrib M."/>
            <person name="Ng C."/>
            <person name="Sowers K.R."/>
            <person name="Galperin M.Y."/>
            <person name="Anderson I.J."/>
            <person name="Ivanova N."/>
            <person name="Dalin E."/>
            <person name="Martinez M."/>
            <person name="Lapidus A."/>
            <person name="Hauser L."/>
            <person name="Land M."/>
            <person name="Thomas T."/>
            <person name="Cavicchioli R."/>
        </authorList>
    </citation>
    <scope>NUCLEOTIDE SEQUENCE [LARGE SCALE GENOMIC DNA]</scope>
    <source>
        <strain evidence="7">DSM 6242 / NBRC 107633 / OCM 468 / ACE-M</strain>
    </source>
</reference>
<dbReference type="Gene3D" id="2.160.20.10">
    <property type="entry name" value="Single-stranded right-handed beta-helix, Pectin lyase-like"/>
    <property type="match status" value="1"/>
</dbReference>
<evidence type="ECO:0000259" key="5">
    <source>
        <dbReference type="Pfam" id="PF05048"/>
    </source>
</evidence>
<evidence type="ECO:0000313" key="7">
    <source>
        <dbReference type="Proteomes" id="UP000001979"/>
    </source>
</evidence>
<dbReference type="InterPro" id="IPR022441">
    <property type="entry name" value="Para_beta_helix_rpt-2"/>
</dbReference>
<feature type="transmembrane region" description="Helical" evidence="4">
    <location>
        <begin position="285"/>
        <end position="302"/>
    </location>
</feature>
<comment type="pathway">
    <text evidence="1">Protein modification; protein ubiquitination.</text>
</comment>
<dbReference type="InterPro" id="IPR007742">
    <property type="entry name" value="NosD_dom"/>
</dbReference>
<dbReference type="NCBIfam" id="TIGR03804">
    <property type="entry name" value="para_beta_helix"/>
    <property type="match status" value="2"/>
</dbReference>
<evidence type="ECO:0000256" key="1">
    <source>
        <dbReference type="ARBA" id="ARBA00004906"/>
    </source>
</evidence>
<dbReference type="GeneID" id="3997622"/>
<evidence type="ECO:0000256" key="4">
    <source>
        <dbReference type="SAM" id="Phobius"/>
    </source>
</evidence>
<keyword evidence="4" id="KW-1133">Transmembrane helix</keyword>
<keyword evidence="3" id="KW-0833">Ubl conjugation pathway</keyword>
<dbReference type="InterPro" id="IPR011050">
    <property type="entry name" value="Pectin_lyase_fold/virulence"/>
</dbReference>
<sequence length="308" mass="33938">MSINYKTNGIIKIILLPLFMAILMTQASASILEVGEGQEYSHIQDAVNNANEGDKVIVHSGIYEENVILDKQIILQGVGSPIIDGMGVGNSLSLYAESLVVDGFVLCNGRSGSYVVSDNNILTNNTFKGNQYGVYLFGSKGNVIEQNVIEHNQRYGVYLLFKSDNNIITDNMINNNGGGIRIISSDDNKLYLNSIIENVVISNGNNQWDDGVDKGNHYSFFDEESEGFIDKDHDDVSDVPYKIPVKNEVDNYPLASIGSTRPTIVLVKENPIEPSKETSEEIPEFPTVAFPILLLMGIFVVFNKKTNS</sequence>
<dbReference type="Pfam" id="PF05048">
    <property type="entry name" value="NosD"/>
    <property type="match status" value="1"/>
</dbReference>
<feature type="domain" description="Periplasmic copper-binding protein NosD beta helix" evidence="5">
    <location>
        <begin position="47"/>
        <end position="199"/>
    </location>
</feature>
<keyword evidence="4" id="KW-0472">Membrane</keyword>
<protein>
    <submittedName>
        <fullName evidence="6">Cell surface glycoprotein</fullName>
    </submittedName>
</protein>
<organism evidence="6 7">
    <name type="scientific">Methanococcoides burtonii (strain DSM 6242 / NBRC 107633 / OCM 468 / ACE-M)</name>
    <dbReference type="NCBI Taxonomy" id="259564"/>
    <lineage>
        <taxon>Archaea</taxon>
        <taxon>Methanobacteriati</taxon>
        <taxon>Methanobacteriota</taxon>
        <taxon>Stenosarchaea group</taxon>
        <taxon>Methanomicrobia</taxon>
        <taxon>Methanosarcinales</taxon>
        <taxon>Methanosarcinaceae</taxon>
        <taxon>Methanococcoides</taxon>
    </lineage>
</organism>
<gene>
    <name evidence="6" type="ordered locus">Mbur_0333</name>
</gene>
<dbReference type="HOGENOM" id="CLU_901970_0_0_2"/>
<name>Q12YZ7_METBU</name>
<keyword evidence="4" id="KW-0812">Transmembrane</keyword>
<evidence type="ECO:0000256" key="3">
    <source>
        <dbReference type="ARBA" id="ARBA00022786"/>
    </source>
</evidence>
<accession>Q12YZ7</accession>
<dbReference type="EMBL" id="CP000300">
    <property type="protein sequence ID" value="ABE51329.1"/>
    <property type="molecule type" value="Genomic_DNA"/>
</dbReference>
<proteinExistence type="predicted"/>
<dbReference type="PANTHER" id="PTHR22990">
    <property type="entry name" value="F-BOX ONLY PROTEIN"/>
    <property type="match status" value="1"/>
</dbReference>
<keyword evidence="2" id="KW-0677">Repeat</keyword>
<dbReference type="SUPFAM" id="SSF51126">
    <property type="entry name" value="Pectin lyase-like"/>
    <property type="match status" value="1"/>
</dbReference>
<dbReference type="OrthoDB" id="148152at2157"/>